<comment type="caution">
    <text evidence="4">The sequence shown here is derived from an EMBL/GenBank/DDBJ whole genome shotgun (WGS) entry which is preliminary data.</text>
</comment>
<proteinExistence type="predicted"/>
<evidence type="ECO:0000313" key="4">
    <source>
        <dbReference type="EMBL" id="KID61456.1"/>
    </source>
</evidence>
<keyword evidence="2" id="KW-0472">Membrane</keyword>
<evidence type="ECO:0000256" key="2">
    <source>
        <dbReference type="SAM" id="Phobius"/>
    </source>
</evidence>
<dbReference type="VEuPathDB" id="FungiDB:MAN_09221"/>
<keyword evidence="2" id="KW-1133">Transmembrane helix</keyword>
<feature type="non-terminal residue" evidence="4">
    <location>
        <position position="1"/>
    </location>
</feature>
<feature type="transmembrane region" description="Helical" evidence="2">
    <location>
        <begin position="145"/>
        <end position="170"/>
    </location>
</feature>
<organism evidence="4 5">
    <name type="scientific">Metarhizium anisopliae (strain ARSEF 549)</name>
    <dbReference type="NCBI Taxonomy" id="3151832"/>
    <lineage>
        <taxon>Eukaryota</taxon>
        <taxon>Fungi</taxon>
        <taxon>Dikarya</taxon>
        <taxon>Ascomycota</taxon>
        <taxon>Pezizomycotina</taxon>
        <taxon>Sordariomycetes</taxon>
        <taxon>Hypocreomycetidae</taxon>
        <taxon>Hypocreales</taxon>
        <taxon>Clavicipitaceae</taxon>
        <taxon>Metarhizium</taxon>
    </lineage>
</organism>
<feature type="region of interest" description="Disordered" evidence="1">
    <location>
        <begin position="195"/>
        <end position="214"/>
    </location>
</feature>
<feature type="signal peptide" evidence="3">
    <location>
        <begin position="1"/>
        <end position="21"/>
    </location>
</feature>
<reference evidence="4 5" key="1">
    <citation type="journal article" date="2014" name="Proc. Natl. Acad. Sci. U.S.A.">
        <title>Trajectory and genomic determinants of fungal-pathogen speciation and host adaptation.</title>
        <authorList>
            <person name="Hu X."/>
            <person name="Xiao G."/>
            <person name="Zheng P."/>
            <person name="Shang Y."/>
            <person name="Su Y."/>
            <person name="Zhang X."/>
            <person name="Liu X."/>
            <person name="Zhan S."/>
            <person name="St Leger R.J."/>
            <person name="Wang C."/>
        </authorList>
    </citation>
    <scope>NUCLEOTIDE SEQUENCE [LARGE SCALE GENOMIC DNA]</scope>
    <source>
        <strain evidence="4 5">ARSEF 549</strain>
    </source>
</reference>
<feature type="chain" id="PRO_5002088076" evidence="3">
    <location>
        <begin position="22"/>
        <end position="257"/>
    </location>
</feature>
<accession>A0A0B4F6H3</accession>
<protein>
    <submittedName>
        <fullName evidence="4">Uncharacterized protein</fullName>
    </submittedName>
</protein>
<feature type="region of interest" description="Disordered" evidence="1">
    <location>
        <begin position="228"/>
        <end position="247"/>
    </location>
</feature>
<keyword evidence="5" id="KW-1185">Reference proteome</keyword>
<evidence type="ECO:0000313" key="5">
    <source>
        <dbReference type="Proteomes" id="UP000031186"/>
    </source>
</evidence>
<dbReference type="Proteomes" id="UP000031186">
    <property type="component" value="Unassembled WGS sequence"/>
</dbReference>
<sequence length="257" mass="27173">MVNTFIFSLAVIACLVPSISGDNCKPDLSYCGSTLLQTGNYSDQVDAALKAQSLNTSAQVTANTLFDCIGGPNGDIKVISYCYYGCTTVGVGNSDYCKNTGQAANSTSSATILPSPLSTTTVVIYPSASPTTPTKSSNDSNGSHAAPIVGGVIGGVVALALIGTMVFLFFRNKRHRQERSDKVLVPSVGDRPIGQQKPLYVSRPPNSRDFGSTAYPIEDERPVYEVPGFSEPRIHEAPTDPGKSSIRQCANAHVGDW</sequence>
<keyword evidence="3" id="KW-0732">Signal</keyword>
<gene>
    <name evidence="4" type="ORF">MAN_09221</name>
</gene>
<dbReference type="EMBL" id="AZNF01000015">
    <property type="protein sequence ID" value="KID61456.1"/>
    <property type="molecule type" value="Genomic_DNA"/>
</dbReference>
<evidence type="ECO:0000256" key="1">
    <source>
        <dbReference type="SAM" id="MobiDB-lite"/>
    </source>
</evidence>
<keyword evidence="2" id="KW-0812">Transmembrane</keyword>
<dbReference type="OrthoDB" id="4186099at2759"/>
<evidence type="ECO:0000256" key="3">
    <source>
        <dbReference type="SAM" id="SignalP"/>
    </source>
</evidence>
<name>A0A0B4F6H3_METAF</name>
<dbReference type="AlphaFoldDB" id="A0A0B4F6H3"/>
<dbReference type="HOGENOM" id="CLU_1129283_0_0_1"/>